<organism evidence="11 12">
    <name type="scientific">Rhodotorula diobovata</name>
    <dbReference type="NCBI Taxonomy" id="5288"/>
    <lineage>
        <taxon>Eukaryota</taxon>
        <taxon>Fungi</taxon>
        <taxon>Dikarya</taxon>
        <taxon>Basidiomycota</taxon>
        <taxon>Pucciniomycotina</taxon>
        <taxon>Microbotryomycetes</taxon>
        <taxon>Sporidiobolales</taxon>
        <taxon>Sporidiobolaceae</taxon>
        <taxon>Rhodotorula</taxon>
    </lineage>
</organism>
<dbReference type="InterPro" id="IPR003663">
    <property type="entry name" value="Sugar/inositol_transpt"/>
</dbReference>
<feature type="transmembrane region" description="Helical" evidence="9">
    <location>
        <begin position="147"/>
        <end position="166"/>
    </location>
</feature>
<evidence type="ECO:0000256" key="1">
    <source>
        <dbReference type="ARBA" id="ARBA00004651"/>
    </source>
</evidence>
<gene>
    <name evidence="11" type="ORF">DMC30DRAFT_344700</name>
</gene>
<keyword evidence="12" id="KW-1185">Reference proteome</keyword>
<comment type="similarity">
    <text evidence="2">Belongs to the major facilitator superfamily. Sugar transporter (TC 2.A.1.1) family.</text>
</comment>
<feature type="transmembrane region" description="Helical" evidence="9">
    <location>
        <begin position="82"/>
        <end position="104"/>
    </location>
</feature>
<accession>A0A5C5FXU4</accession>
<proteinExistence type="inferred from homology"/>
<feature type="domain" description="Major facilitator superfamily (MFS) profile" evidence="10">
    <location>
        <begin position="1"/>
        <end position="426"/>
    </location>
</feature>
<feature type="transmembrane region" description="Helical" evidence="9">
    <location>
        <begin position="324"/>
        <end position="347"/>
    </location>
</feature>
<dbReference type="STRING" id="5288.A0A5C5FXU4"/>
<comment type="catalytic activity">
    <reaction evidence="8">
        <text>myo-inositol(out) + H(+)(out) = myo-inositol(in) + H(+)(in)</text>
        <dbReference type="Rhea" id="RHEA:60364"/>
        <dbReference type="ChEBI" id="CHEBI:15378"/>
        <dbReference type="ChEBI" id="CHEBI:17268"/>
    </reaction>
</comment>
<dbReference type="OrthoDB" id="6339427at2759"/>
<dbReference type="PANTHER" id="PTHR48020">
    <property type="entry name" value="PROTON MYO-INOSITOL COTRANSPORTER"/>
    <property type="match status" value="1"/>
</dbReference>
<dbReference type="InterPro" id="IPR020846">
    <property type="entry name" value="MFS_dom"/>
</dbReference>
<feature type="transmembrane region" description="Helical" evidence="9">
    <location>
        <begin position="296"/>
        <end position="317"/>
    </location>
</feature>
<feature type="transmembrane region" description="Helical" evidence="9">
    <location>
        <begin position="58"/>
        <end position="76"/>
    </location>
</feature>
<sequence>GYDTGVCSGALLQIGDALGGKPLSTSQETGIVVSALWGALAGSLLAGRVADWAGRKPVILGAAVLFAVGALEQAAAQTFKEVVLGRVMVGLGVGLASSCLPLYLGEISPCAFRGRIVGSLVVLITGGQVVAYCVTAIFMHVSKGWRWSFGLGAVPAILQLLLSFAIPESPRFLMRRNRVVAARRTMKVLQPRATHEAIQRRLDEFQAEASDLLPGELTTTALPKGDWRERVRSFAHGYSWTSLQQGRLGALWHDRATRRALVVAVGLQWFQQATGFNTLMYYSGRILEQTHLSQPAAFAIFVAVSNFAATLVALRLIDRVGRRYLLLRTFVGMMAGMALLAFAFALIPPRPDDASGKGGASPWAFVALAAMVMFCSSYALGVGNVAWVVQAEVFNQDLRAIGNGLATAANWSGNLLVSSTFLFISK</sequence>
<name>A0A5C5FXU4_9BASI</name>
<reference evidence="11 12" key="1">
    <citation type="submission" date="2019-03" db="EMBL/GenBank/DDBJ databases">
        <title>Rhodosporidium diobovatum UCD-FST 08-225 genome sequencing, assembly, and annotation.</title>
        <authorList>
            <person name="Fakankun I.U."/>
            <person name="Fristensky B."/>
            <person name="Levin D.B."/>
        </authorList>
    </citation>
    <scope>NUCLEOTIDE SEQUENCE [LARGE SCALE GENOMIC DNA]</scope>
    <source>
        <strain evidence="11 12">UCD-FST 08-225</strain>
    </source>
</reference>
<dbReference type="Pfam" id="PF00083">
    <property type="entry name" value="Sugar_tr"/>
    <property type="match status" value="1"/>
</dbReference>
<dbReference type="GO" id="GO:0015791">
    <property type="term" value="P:polyol transmembrane transport"/>
    <property type="evidence" value="ECO:0007669"/>
    <property type="project" value="UniProtKB-ARBA"/>
</dbReference>
<dbReference type="InterPro" id="IPR050814">
    <property type="entry name" value="Myo-inositol_Transporter"/>
</dbReference>
<dbReference type="PROSITE" id="PS00217">
    <property type="entry name" value="SUGAR_TRANSPORT_2"/>
    <property type="match status" value="1"/>
</dbReference>
<comment type="caution">
    <text evidence="11">The sequence shown here is derived from an EMBL/GenBank/DDBJ whole genome shotgun (WGS) entry which is preliminary data.</text>
</comment>
<dbReference type="PANTHER" id="PTHR48020:SF12">
    <property type="entry name" value="PROTON MYO-INOSITOL COTRANSPORTER"/>
    <property type="match status" value="1"/>
</dbReference>
<evidence type="ECO:0000256" key="4">
    <source>
        <dbReference type="ARBA" id="ARBA00022475"/>
    </source>
</evidence>
<evidence type="ECO:0000256" key="7">
    <source>
        <dbReference type="ARBA" id="ARBA00023136"/>
    </source>
</evidence>
<dbReference type="InterPro" id="IPR005828">
    <property type="entry name" value="MFS_sugar_transport-like"/>
</dbReference>
<evidence type="ECO:0000256" key="5">
    <source>
        <dbReference type="ARBA" id="ARBA00022692"/>
    </source>
</evidence>
<protein>
    <submittedName>
        <fullName evidence="11">General substrate transporter</fullName>
    </submittedName>
</protein>
<evidence type="ECO:0000256" key="3">
    <source>
        <dbReference type="ARBA" id="ARBA00022448"/>
    </source>
</evidence>
<dbReference type="InterPro" id="IPR005829">
    <property type="entry name" value="Sugar_transporter_CS"/>
</dbReference>
<feature type="transmembrane region" description="Helical" evidence="9">
    <location>
        <begin position="116"/>
        <end position="141"/>
    </location>
</feature>
<evidence type="ECO:0000313" key="11">
    <source>
        <dbReference type="EMBL" id="TNY20982.1"/>
    </source>
</evidence>
<dbReference type="PRINTS" id="PR00171">
    <property type="entry name" value="SUGRTRNSPORT"/>
</dbReference>
<evidence type="ECO:0000313" key="12">
    <source>
        <dbReference type="Proteomes" id="UP000311382"/>
    </source>
</evidence>
<feature type="transmembrane region" description="Helical" evidence="9">
    <location>
        <begin position="260"/>
        <end position="284"/>
    </location>
</feature>
<feature type="non-terminal residue" evidence="11">
    <location>
        <position position="426"/>
    </location>
</feature>
<dbReference type="PROSITE" id="PS50850">
    <property type="entry name" value="MFS"/>
    <property type="match status" value="1"/>
</dbReference>
<dbReference type="PROSITE" id="PS00216">
    <property type="entry name" value="SUGAR_TRANSPORT_1"/>
    <property type="match status" value="2"/>
</dbReference>
<evidence type="ECO:0000256" key="2">
    <source>
        <dbReference type="ARBA" id="ARBA00010992"/>
    </source>
</evidence>
<keyword evidence="3" id="KW-0813">Transport</keyword>
<comment type="subcellular location">
    <subcellularLocation>
        <location evidence="1">Cell membrane</location>
        <topology evidence="1">Multi-pass membrane protein</topology>
    </subcellularLocation>
</comment>
<dbReference type="AlphaFoldDB" id="A0A5C5FXU4"/>
<dbReference type="Gene3D" id="1.20.1250.20">
    <property type="entry name" value="MFS general substrate transporter like domains"/>
    <property type="match status" value="1"/>
</dbReference>
<evidence type="ECO:0000259" key="10">
    <source>
        <dbReference type="PROSITE" id="PS50850"/>
    </source>
</evidence>
<feature type="non-terminal residue" evidence="11">
    <location>
        <position position="1"/>
    </location>
</feature>
<dbReference type="GO" id="GO:0005886">
    <property type="term" value="C:plasma membrane"/>
    <property type="evidence" value="ECO:0007669"/>
    <property type="project" value="UniProtKB-SubCell"/>
</dbReference>
<keyword evidence="6 9" id="KW-1133">Transmembrane helix</keyword>
<dbReference type="EMBL" id="SOZI01000053">
    <property type="protein sequence ID" value="TNY20982.1"/>
    <property type="molecule type" value="Genomic_DNA"/>
</dbReference>
<dbReference type="InterPro" id="IPR036259">
    <property type="entry name" value="MFS_trans_sf"/>
</dbReference>
<evidence type="ECO:0000256" key="8">
    <source>
        <dbReference type="ARBA" id="ARBA00049119"/>
    </source>
</evidence>
<dbReference type="SUPFAM" id="SSF103473">
    <property type="entry name" value="MFS general substrate transporter"/>
    <property type="match status" value="1"/>
</dbReference>
<keyword evidence="7 9" id="KW-0472">Membrane</keyword>
<keyword evidence="4" id="KW-1003">Cell membrane</keyword>
<evidence type="ECO:0000256" key="9">
    <source>
        <dbReference type="SAM" id="Phobius"/>
    </source>
</evidence>
<dbReference type="GO" id="GO:0022857">
    <property type="term" value="F:transmembrane transporter activity"/>
    <property type="evidence" value="ECO:0007669"/>
    <property type="project" value="InterPro"/>
</dbReference>
<dbReference type="Proteomes" id="UP000311382">
    <property type="component" value="Unassembled WGS sequence"/>
</dbReference>
<keyword evidence="5 9" id="KW-0812">Transmembrane</keyword>
<dbReference type="GO" id="GO:0015798">
    <property type="term" value="P:myo-inositol transport"/>
    <property type="evidence" value="ECO:0007669"/>
    <property type="project" value="UniProtKB-ARBA"/>
</dbReference>
<feature type="transmembrane region" description="Helical" evidence="9">
    <location>
        <begin position="29"/>
        <end position="46"/>
    </location>
</feature>
<feature type="transmembrane region" description="Helical" evidence="9">
    <location>
        <begin position="363"/>
        <end position="389"/>
    </location>
</feature>
<evidence type="ECO:0000256" key="6">
    <source>
        <dbReference type="ARBA" id="ARBA00022989"/>
    </source>
</evidence>